<dbReference type="Proteomes" id="UP001224682">
    <property type="component" value="Unassembled WGS sequence"/>
</dbReference>
<dbReference type="RefSeq" id="WP_307018246.1">
    <property type="nucleotide sequence ID" value="NZ_JAUSUI010000001.1"/>
</dbReference>
<dbReference type="SUPFAM" id="SSF159127">
    <property type="entry name" value="HupF/HypC-like"/>
    <property type="match status" value="1"/>
</dbReference>
<dbReference type="InterPro" id="IPR001109">
    <property type="entry name" value="Hydrogenase_HupF/HypC"/>
</dbReference>
<dbReference type="NCBIfam" id="TIGR00074">
    <property type="entry name" value="hypC_hupF"/>
    <property type="match status" value="1"/>
</dbReference>
<gene>
    <name evidence="2" type="ORF">J2S75_000713</name>
</gene>
<dbReference type="PANTHER" id="PTHR35177">
    <property type="entry name" value="HYDROGENASE MATURATION FACTOR HYBG"/>
    <property type="match status" value="1"/>
</dbReference>
<dbReference type="Pfam" id="PF01455">
    <property type="entry name" value="HupF_HypC"/>
    <property type="match status" value="1"/>
</dbReference>
<sequence>MCLGIPMEILSVDGHAARCRRGEELHLVDLSLLPEAQPGDHVLTFLGTGRRLLDADEARLIAQALDAVAAALSGDAAAIDHAFADLVGREPTLPAHLALSAASRPEPTS</sequence>
<dbReference type="Gene3D" id="2.30.30.140">
    <property type="match status" value="1"/>
</dbReference>
<dbReference type="EMBL" id="JAUSUI010000001">
    <property type="protein sequence ID" value="MDQ0301702.1"/>
    <property type="molecule type" value="Genomic_DNA"/>
</dbReference>
<accession>A0ABU0B9J7</accession>
<comment type="caution">
    <text evidence="2">The sequence shown here is derived from an EMBL/GenBank/DDBJ whole genome shotgun (WGS) entry which is preliminary data.</text>
</comment>
<dbReference type="PRINTS" id="PR00445">
    <property type="entry name" value="HUPFHYPC"/>
</dbReference>
<comment type="similarity">
    <text evidence="1">Belongs to the HupF/HypC family.</text>
</comment>
<evidence type="ECO:0000313" key="3">
    <source>
        <dbReference type="Proteomes" id="UP001224682"/>
    </source>
</evidence>
<dbReference type="PANTHER" id="PTHR35177:SF2">
    <property type="entry name" value="HYDROGENASE MATURATION FACTOR HYBG"/>
    <property type="match status" value="1"/>
</dbReference>
<proteinExistence type="inferred from homology"/>
<reference evidence="2 3" key="1">
    <citation type="submission" date="2023-07" db="EMBL/GenBank/DDBJ databases">
        <title>Genomic Encyclopedia of Type Strains, Phase IV (KMG-IV): sequencing the most valuable type-strain genomes for metagenomic binning, comparative biology and taxonomic classification.</title>
        <authorList>
            <person name="Goeker M."/>
        </authorList>
    </citation>
    <scope>NUCLEOTIDE SEQUENCE [LARGE SCALE GENOMIC DNA]</scope>
    <source>
        <strain evidence="2 3">DSM 2457</strain>
    </source>
</reference>
<organism evidence="2 3">
    <name type="scientific">Ancylobacter polymorphus</name>
    <dbReference type="NCBI Taxonomy" id="223390"/>
    <lineage>
        <taxon>Bacteria</taxon>
        <taxon>Pseudomonadati</taxon>
        <taxon>Pseudomonadota</taxon>
        <taxon>Alphaproteobacteria</taxon>
        <taxon>Hyphomicrobiales</taxon>
        <taxon>Xanthobacteraceae</taxon>
        <taxon>Ancylobacter</taxon>
    </lineage>
</organism>
<protein>
    <submittedName>
        <fullName evidence="2">Hydrogenase expression/formation protein HypC</fullName>
    </submittedName>
</protein>
<name>A0ABU0B9J7_9HYPH</name>
<evidence type="ECO:0000256" key="1">
    <source>
        <dbReference type="ARBA" id="ARBA00006018"/>
    </source>
</evidence>
<evidence type="ECO:0000313" key="2">
    <source>
        <dbReference type="EMBL" id="MDQ0301702.1"/>
    </source>
</evidence>
<keyword evidence="3" id="KW-1185">Reference proteome</keyword>